<dbReference type="SUPFAM" id="SSF52540">
    <property type="entry name" value="P-loop containing nucleoside triphosphate hydrolases"/>
    <property type="match status" value="1"/>
</dbReference>
<name>A0A318H6G1_9MYCO</name>
<dbReference type="PRINTS" id="PR00364">
    <property type="entry name" value="DISEASERSIST"/>
</dbReference>
<evidence type="ECO:0000256" key="1">
    <source>
        <dbReference type="ARBA" id="ARBA00023015"/>
    </source>
</evidence>
<evidence type="ECO:0000259" key="5">
    <source>
        <dbReference type="PROSITE" id="PS50125"/>
    </source>
</evidence>
<dbReference type="Gene3D" id="3.30.70.1230">
    <property type="entry name" value="Nucleotide cyclase"/>
    <property type="match status" value="2"/>
</dbReference>
<dbReference type="CDD" id="cd06170">
    <property type="entry name" value="LuxR_C_like"/>
    <property type="match status" value="1"/>
</dbReference>
<keyword evidence="1" id="KW-0805">Transcription regulation</keyword>
<keyword evidence="3" id="KW-0804">Transcription</keyword>
<dbReference type="CDD" id="cd07302">
    <property type="entry name" value="CHD"/>
    <property type="match status" value="1"/>
</dbReference>
<dbReference type="EMBL" id="QJJU01000040">
    <property type="protein sequence ID" value="PXW99594.1"/>
    <property type="molecule type" value="Genomic_DNA"/>
</dbReference>
<dbReference type="InterPro" id="IPR036388">
    <property type="entry name" value="WH-like_DNA-bd_sf"/>
</dbReference>
<gene>
    <name evidence="6" type="ORF">C8E89_14017</name>
</gene>
<dbReference type="Pfam" id="PF00196">
    <property type="entry name" value="GerE"/>
    <property type="match status" value="1"/>
</dbReference>
<dbReference type="InterPro" id="IPR011990">
    <property type="entry name" value="TPR-like_helical_dom_sf"/>
</dbReference>
<dbReference type="InterPro" id="IPR001054">
    <property type="entry name" value="A/G_cyclase"/>
</dbReference>
<keyword evidence="2" id="KW-0238">DNA-binding</keyword>
<keyword evidence="7" id="KW-1185">Reference proteome</keyword>
<dbReference type="GO" id="GO:0035556">
    <property type="term" value="P:intracellular signal transduction"/>
    <property type="evidence" value="ECO:0007669"/>
    <property type="project" value="InterPro"/>
</dbReference>
<evidence type="ECO:0000313" key="6">
    <source>
        <dbReference type="EMBL" id="PXW99594.1"/>
    </source>
</evidence>
<dbReference type="InterPro" id="IPR029787">
    <property type="entry name" value="Nucleotide_cyclase"/>
</dbReference>
<dbReference type="InterPro" id="IPR027417">
    <property type="entry name" value="P-loop_NTPase"/>
</dbReference>
<reference evidence="7" key="1">
    <citation type="submission" date="2018-05" db="EMBL/GenBank/DDBJ databases">
        <authorList>
            <person name="Deangelis K."/>
            <person name="Huntemann M."/>
            <person name="Clum A."/>
            <person name="Pillay M."/>
            <person name="Palaniappan K."/>
            <person name="Varghese N."/>
            <person name="Mikhailova N."/>
            <person name="Stamatis D."/>
            <person name="Reddy T."/>
            <person name="Daum C."/>
            <person name="Shapiro N."/>
            <person name="Ivanova N."/>
            <person name="Kyrpides N."/>
            <person name="Woyke T."/>
        </authorList>
    </citation>
    <scope>NUCLEOTIDE SEQUENCE [LARGE SCALE GENOMIC DNA]</scope>
    <source>
        <strain evidence="7">GAS496</strain>
    </source>
</reference>
<evidence type="ECO:0000313" key="7">
    <source>
        <dbReference type="Proteomes" id="UP000247781"/>
    </source>
</evidence>
<dbReference type="PANTHER" id="PTHR47691:SF3">
    <property type="entry name" value="HTH-TYPE TRANSCRIPTIONAL REGULATOR RV0890C-RELATED"/>
    <property type="match status" value="1"/>
</dbReference>
<dbReference type="FunFam" id="1.10.10.10:FF:000553">
    <property type="entry name" value="Transcriptional regulator, LuxR family"/>
    <property type="match status" value="1"/>
</dbReference>
<protein>
    <submittedName>
        <fullName evidence="6">LuxR family transcriptional regulator</fullName>
    </submittedName>
</protein>
<dbReference type="GO" id="GO:0004016">
    <property type="term" value="F:adenylate cyclase activity"/>
    <property type="evidence" value="ECO:0007669"/>
    <property type="project" value="UniProtKB-ARBA"/>
</dbReference>
<dbReference type="InterPro" id="IPR000792">
    <property type="entry name" value="Tscrpt_reg_LuxR_C"/>
</dbReference>
<dbReference type="Gene3D" id="3.40.50.300">
    <property type="entry name" value="P-loop containing nucleotide triphosphate hydrolases"/>
    <property type="match status" value="1"/>
</dbReference>
<dbReference type="Pfam" id="PF00211">
    <property type="entry name" value="Guanylate_cyc"/>
    <property type="match status" value="1"/>
</dbReference>
<dbReference type="PRINTS" id="PR00038">
    <property type="entry name" value="HTHLUXR"/>
</dbReference>
<dbReference type="PANTHER" id="PTHR47691">
    <property type="entry name" value="REGULATOR-RELATED"/>
    <property type="match status" value="1"/>
</dbReference>
<evidence type="ECO:0000256" key="2">
    <source>
        <dbReference type="ARBA" id="ARBA00023125"/>
    </source>
</evidence>
<dbReference type="PROSITE" id="PS50043">
    <property type="entry name" value="HTH_LUXR_2"/>
    <property type="match status" value="1"/>
</dbReference>
<evidence type="ECO:0000256" key="3">
    <source>
        <dbReference type="ARBA" id="ARBA00023163"/>
    </source>
</evidence>
<dbReference type="Pfam" id="PF25872">
    <property type="entry name" value="HTH_77"/>
    <property type="match status" value="1"/>
</dbReference>
<proteinExistence type="predicted"/>
<feature type="domain" description="Guanylate cyclase" evidence="5">
    <location>
        <begin position="57"/>
        <end position="165"/>
    </location>
</feature>
<dbReference type="AlphaFoldDB" id="A0A318H6G1"/>
<dbReference type="GO" id="GO:0009190">
    <property type="term" value="P:cyclic nucleotide biosynthetic process"/>
    <property type="evidence" value="ECO:0007669"/>
    <property type="project" value="InterPro"/>
</dbReference>
<sequence>MNLRGEWRAIYGFSLMFVAARRFILASMSQIDPGADTPLLNWGDLGVIELIPTGTVTLLLADVEGSTRLWETQPDEMTAAVARLDRTLSDMIATHSGVRPVEQREGDNFVIAFSRASEAVACAIDLQKAPLAPIRLRIGVHTGEVQLRDEGNYVGPTINRTARLRDLAHGGQTVLSGATEEMVVEGLPADTWLMDLGTHQLRDLPRPERVLQLCHPDVRNEFPPLRTAKSHVPHNLPTQLTSFVGRGAQMEDLQQILADNRLVTLTGAGGVGKTRLAVRVAGRLGDYLADDVWFVDLAPIADPDIVPIVAVRALGLPDQPGRSTMDTLLGFIGDRHMLVVLDNCEHLLDATASLVIALLSACSRLTLLVTSREPIGVAGEVTWQVPSLSLADEAIELFVDRARLVRPDFRITDETSAAVAEICRRLDGMPLAIELAAARVRALSVEEIRDSLHDRFRLLTGGARKAVRRQQTLRASVDWSYALLTEPERVLFRRLAVFTGGCDLAAAQAVVGDSDVERYQVLDQLMLLVDKSLVVVEDVDGRTRYRLLETVRQYALEKLSESGEADDVRSRHRDYYAAIAAQLDGPTTADHQQRIVQAQTEIDNLRAAFAWSHENADFARALELASSLQPLWLGRGRILEGLAWFDTVPSGHSAHHTDVAPAVRARARADRTLLHASGVGIDSTDQAEQALALAREVGEPALIARALTARGATATNRGEAPTQYFNEAIELSRTLGDRWTLSQILGWQAQFGFVAGDPLAARAAGAEGYDVANALGDRFTCHQCRTWIGWAKMITGDLAGALAQFREVAAESAAGADHDPLWWMSSAHLEGQALTHRGDTSAARAVVDAAMATTAELGELHLGAANAFRANTALAAGDVAAAEQASQTAQQLIGTTTWQHMFAYLQAELALAHRDLTSARRWADEAVSVTTGWWLVVALTTRARVATAQGESERAESDAHDALAHAAGMNAQLGVPDILELLATLAIDAEDHRQAARQFGAAEAIRQRIGAVRFKIHDADYNASVARASDALGGSDFDAARAEGAALSTEEAIAYAQRGRGKRKRPTKGWGSLTPTERDVVRLVNEGLTNKDIARRLFISARTVETHLTHVYTKLGLTSRVQLVQEAARHT</sequence>
<feature type="domain" description="HTH luxR-type" evidence="4">
    <location>
        <begin position="1066"/>
        <end position="1131"/>
    </location>
</feature>
<dbReference type="SUPFAM" id="SSF46894">
    <property type="entry name" value="C-terminal effector domain of the bipartite response regulators"/>
    <property type="match status" value="1"/>
</dbReference>
<reference evidence="6 7" key="2">
    <citation type="submission" date="2018-06" db="EMBL/GenBank/DDBJ databases">
        <title>Sequencing of bacterial isolates from soil warming experiment in Harvard Forest, Massachusetts, USA.</title>
        <authorList>
            <person name="Deangelis K.PhD."/>
        </authorList>
    </citation>
    <scope>NUCLEOTIDE SEQUENCE [LARGE SCALE GENOMIC DNA]</scope>
    <source>
        <strain evidence="6 7">GAS496</strain>
    </source>
</reference>
<dbReference type="PROSITE" id="PS50125">
    <property type="entry name" value="GUANYLATE_CYCLASE_2"/>
    <property type="match status" value="1"/>
</dbReference>
<dbReference type="Proteomes" id="UP000247781">
    <property type="component" value="Unassembled WGS sequence"/>
</dbReference>
<dbReference type="Gene3D" id="1.25.40.10">
    <property type="entry name" value="Tetratricopeptide repeat domain"/>
    <property type="match status" value="2"/>
</dbReference>
<dbReference type="FunFam" id="3.40.50.300:FF:001702">
    <property type="entry name" value="Transcriptional regulator, LuxR family"/>
    <property type="match status" value="1"/>
</dbReference>
<dbReference type="InterPro" id="IPR016032">
    <property type="entry name" value="Sig_transdc_resp-reg_C-effctor"/>
</dbReference>
<dbReference type="GO" id="GO:0006355">
    <property type="term" value="P:regulation of DNA-templated transcription"/>
    <property type="evidence" value="ECO:0007669"/>
    <property type="project" value="InterPro"/>
</dbReference>
<dbReference type="Gene3D" id="1.10.10.10">
    <property type="entry name" value="Winged helix-like DNA-binding domain superfamily/Winged helix DNA-binding domain"/>
    <property type="match status" value="1"/>
</dbReference>
<dbReference type="SMART" id="SM00421">
    <property type="entry name" value="HTH_LUXR"/>
    <property type="match status" value="1"/>
</dbReference>
<dbReference type="SUPFAM" id="SSF55073">
    <property type="entry name" value="Nucleotide cyclase"/>
    <property type="match status" value="1"/>
</dbReference>
<evidence type="ECO:0000259" key="4">
    <source>
        <dbReference type="PROSITE" id="PS50043"/>
    </source>
</evidence>
<organism evidence="6 7">
    <name type="scientific">Mycolicibacterium moriokaense</name>
    <dbReference type="NCBI Taxonomy" id="39691"/>
    <lineage>
        <taxon>Bacteria</taxon>
        <taxon>Bacillati</taxon>
        <taxon>Actinomycetota</taxon>
        <taxon>Actinomycetes</taxon>
        <taxon>Mycobacteriales</taxon>
        <taxon>Mycobacteriaceae</taxon>
        <taxon>Mycolicibacterium</taxon>
    </lineage>
</organism>
<accession>A0A318H6G1</accession>
<dbReference type="InterPro" id="IPR058852">
    <property type="entry name" value="HTH_77"/>
</dbReference>
<comment type="caution">
    <text evidence="6">The sequence shown here is derived from an EMBL/GenBank/DDBJ whole genome shotgun (WGS) entry which is preliminary data.</text>
</comment>
<dbReference type="GO" id="GO:0003677">
    <property type="term" value="F:DNA binding"/>
    <property type="evidence" value="ECO:0007669"/>
    <property type="project" value="UniProtKB-KW"/>
</dbReference>
<dbReference type="PROSITE" id="PS00622">
    <property type="entry name" value="HTH_LUXR_1"/>
    <property type="match status" value="1"/>
</dbReference>